<feature type="domain" description="Release factor glutamine methyltransferase N-terminal" evidence="7">
    <location>
        <begin position="17"/>
        <end position="70"/>
    </location>
</feature>
<dbReference type="Pfam" id="PF17827">
    <property type="entry name" value="PrmC_N"/>
    <property type="match status" value="1"/>
</dbReference>
<proteinExistence type="inferred from homology"/>
<keyword evidence="1 5" id="KW-0489">Methyltransferase</keyword>
<dbReference type="InterPro" id="IPR002052">
    <property type="entry name" value="DNA_methylase_N6_adenine_CS"/>
</dbReference>
<feature type="binding site" evidence="5">
    <location>
        <position position="165"/>
    </location>
    <ligand>
        <name>S-adenosyl-L-methionine</name>
        <dbReference type="ChEBI" id="CHEBI:59789"/>
    </ligand>
</feature>
<evidence type="ECO:0000256" key="2">
    <source>
        <dbReference type="ARBA" id="ARBA00022679"/>
    </source>
</evidence>
<keyword evidence="2 5" id="KW-0808">Transferase</keyword>
<dbReference type="Proteomes" id="UP000262257">
    <property type="component" value="Unassembled WGS sequence"/>
</dbReference>
<dbReference type="EMBL" id="DPXL01000017">
    <property type="protein sequence ID" value="HCM30430.1"/>
    <property type="molecule type" value="Genomic_DNA"/>
</dbReference>
<comment type="catalytic activity">
    <reaction evidence="4 5">
        <text>L-glutaminyl-[peptide chain release factor] + S-adenosyl-L-methionine = N(5)-methyl-L-glutaminyl-[peptide chain release factor] + S-adenosyl-L-homocysteine + H(+)</text>
        <dbReference type="Rhea" id="RHEA:42896"/>
        <dbReference type="Rhea" id="RHEA-COMP:10271"/>
        <dbReference type="Rhea" id="RHEA-COMP:10272"/>
        <dbReference type="ChEBI" id="CHEBI:15378"/>
        <dbReference type="ChEBI" id="CHEBI:30011"/>
        <dbReference type="ChEBI" id="CHEBI:57856"/>
        <dbReference type="ChEBI" id="CHEBI:59789"/>
        <dbReference type="ChEBI" id="CHEBI:61891"/>
        <dbReference type="EC" id="2.1.1.297"/>
    </reaction>
</comment>
<dbReference type="InterPro" id="IPR050320">
    <property type="entry name" value="N5-glutamine_MTase"/>
</dbReference>
<feature type="domain" description="Methyltransferase small" evidence="6">
    <location>
        <begin position="92"/>
        <end position="192"/>
    </location>
</feature>
<dbReference type="Pfam" id="PF05175">
    <property type="entry name" value="MTS"/>
    <property type="match status" value="1"/>
</dbReference>
<dbReference type="NCBIfam" id="TIGR03534">
    <property type="entry name" value="RF_mod_PrmC"/>
    <property type="match status" value="1"/>
</dbReference>
<gene>
    <name evidence="5 8" type="primary">prmC</name>
    <name evidence="8" type="ORF">DIC32_01095</name>
</gene>
<protein>
    <recommendedName>
        <fullName evidence="5">Release factor glutamine methyltransferase</fullName>
        <shortName evidence="5">RF MTase</shortName>
        <ecNumber evidence="5">2.1.1.297</ecNumber>
    </recommendedName>
    <alternativeName>
        <fullName evidence="5">N5-glutamine methyltransferase PrmC</fullName>
    </alternativeName>
    <alternativeName>
        <fullName evidence="5">Protein-(glutamine-N5) MTase PrmC</fullName>
    </alternativeName>
    <alternativeName>
        <fullName evidence="5">Protein-glutamine N-methyltransferase PrmC</fullName>
    </alternativeName>
</protein>
<dbReference type="PROSITE" id="PS00092">
    <property type="entry name" value="N6_MTASE"/>
    <property type="match status" value="1"/>
</dbReference>
<evidence type="ECO:0000256" key="1">
    <source>
        <dbReference type="ARBA" id="ARBA00022603"/>
    </source>
</evidence>
<dbReference type="InterPro" id="IPR040758">
    <property type="entry name" value="PrmC_N"/>
</dbReference>
<dbReference type="SUPFAM" id="SSF53335">
    <property type="entry name" value="S-adenosyl-L-methionine-dependent methyltransferases"/>
    <property type="match status" value="1"/>
</dbReference>
<reference evidence="8 9" key="1">
    <citation type="journal article" date="2018" name="Nat. Biotechnol.">
        <title>A standardized bacterial taxonomy based on genome phylogeny substantially revises the tree of life.</title>
        <authorList>
            <person name="Parks D.H."/>
            <person name="Chuvochina M."/>
            <person name="Waite D.W."/>
            <person name="Rinke C."/>
            <person name="Skarshewski A."/>
            <person name="Chaumeil P.A."/>
            <person name="Hugenholtz P."/>
        </authorList>
    </citation>
    <scope>NUCLEOTIDE SEQUENCE [LARGE SCALE GENOMIC DNA]</scope>
    <source>
        <strain evidence="8">UBA10045</strain>
    </source>
</reference>
<dbReference type="InterPro" id="IPR029063">
    <property type="entry name" value="SAM-dependent_MTases_sf"/>
</dbReference>
<feature type="binding site" evidence="5">
    <location>
        <begin position="183"/>
        <end position="186"/>
    </location>
    <ligand>
        <name>substrate</name>
    </ligand>
</feature>
<dbReference type="HAMAP" id="MF_02126">
    <property type="entry name" value="RF_methyltr_PrmC"/>
    <property type="match status" value="1"/>
</dbReference>
<dbReference type="GO" id="GO:0102559">
    <property type="term" value="F:peptide chain release factor N(5)-glutamine methyltransferase activity"/>
    <property type="evidence" value="ECO:0007669"/>
    <property type="project" value="UniProtKB-EC"/>
</dbReference>
<evidence type="ECO:0000256" key="5">
    <source>
        <dbReference type="HAMAP-Rule" id="MF_02126"/>
    </source>
</evidence>
<dbReference type="GO" id="GO:0032259">
    <property type="term" value="P:methylation"/>
    <property type="evidence" value="ECO:0007669"/>
    <property type="project" value="UniProtKB-KW"/>
</dbReference>
<evidence type="ECO:0000259" key="6">
    <source>
        <dbReference type="Pfam" id="PF05175"/>
    </source>
</evidence>
<feature type="binding site" evidence="5">
    <location>
        <position position="137"/>
    </location>
    <ligand>
        <name>S-adenosyl-L-methionine</name>
        <dbReference type="ChEBI" id="CHEBI:59789"/>
    </ligand>
</feature>
<dbReference type="NCBIfam" id="TIGR00536">
    <property type="entry name" value="hemK_fam"/>
    <property type="match status" value="1"/>
</dbReference>
<comment type="caution">
    <text evidence="8">The sequence shown here is derived from an EMBL/GenBank/DDBJ whole genome shotgun (WGS) entry which is preliminary data.</text>
</comment>
<dbReference type="Gene3D" id="3.40.50.150">
    <property type="entry name" value="Vaccinia Virus protein VP39"/>
    <property type="match status" value="1"/>
</dbReference>
<dbReference type="AlphaFoldDB" id="A0A3D3FXA1"/>
<evidence type="ECO:0000313" key="8">
    <source>
        <dbReference type="EMBL" id="HCM30430.1"/>
    </source>
</evidence>
<dbReference type="Gene3D" id="1.10.8.10">
    <property type="entry name" value="DNA helicase RuvA subunit, C-terminal domain"/>
    <property type="match status" value="1"/>
</dbReference>
<feature type="binding site" evidence="5">
    <location>
        <begin position="114"/>
        <end position="118"/>
    </location>
    <ligand>
        <name>S-adenosyl-L-methionine</name>
        <dbReference type="ChEBI" id="CHEBI:59789"/>
    </ligand>
</feature>
<dbReference type="PANTHER" id="PTHR18895:SF74">
    <property type="entry name" value="MTRF1L RELEASE FACTOR GLUTAMINE METHYLTRANSFERASE"/>
    <property type="match status" value="1"/>
</dbReference>
<dbReference type="EC" id="2.1.1.297" evidence="5"/>
<dbReference type="PANTHER" id="PTHR18895">
    <property type="entry name" value="HEMK METHYLTRANSFERASE"/>
    <property type="match status" value="1"/>
</dbReference>
<keyword evidence="3 5" id="KW-0949">S-adenosyl-L-methionine</keyword>
<dbReference type="GO" id="GO:0003676">
    <property type="term" value="F:nucleic acid binding"/>
    <property type="evidence" value="ECO:0007669"/>
    <property type="project" value="InterPro"/>
</dbReference>
<evidence type="ECO:0000256" key="3">
    <source>
        <dbReference type="ARBA" id="ARBA00022691"/>
    </source>
</evidence>
<dbReference type="InterPro" id="IPR004556">
    <property type="entry name" value="HemK-like"/>
</dbReference>
<dbReference type="CDD" id="cd02440">
    <property type="entry name" value="AdoMet_MTases"/>
    <property type="match status" value="1"/>
</dbReference>
<accession>A0A3D3FXA1</accession>
<evidence type="ECO:0000259" key="7">
    <source>
        <dbReference type="Pfam" id="PF17827"/>
    </source>
</evidence>
<dbReference type="InterPro" id="IPR019874">
    <property type="entry name" value="RF_methyltr_PrmC"/>
</dbReference>
<dbReference type="InterPro" id="IPR007848">
    <property type="entry name" value="Small_mtfrase_dom"/>
</dbReference>
<organism evidence="8 9">
    <name type="scientific">Acinetobacter radioresistens</name>
    <dbReference type="NCBI Taxonomy" id="40216"/>
    <lineage>
        <taxon>Bacteria</taxon>
        <taxon>Pseudomonadati</taxon>
        <taxon>Pseudomonadota</taxon>
        <taxon>Gammaproteobacteria</taxon>
        <taxon>Moraxellales</taxon>
        <taxon>Moraxellaceae</taxon>
        <taxon>Acinetobacter</taxon>
    </lineage>
</organism>
<sequence>MKLSEALTIRGIPDSYERQENIWLLEHILNIKMFEFRFRQDKELTAEQQHAYLAALARLEAGEPLAYILGSQPFWTLDLKVTRDTLVPRPDTEVLVETVLTLDLPEETKMVDLGTGTGAIALALASEKPHWSVLATDVYMPTLTVARENADKHGLQQVEFACGAWFAALNQLPEPIFDLIVSNPPYIDAEDRHMKDLATEPVRALVALKQGLADLETIIEQGKSWLRPKGWIVLEHGYEQAKAVRSFFEHKGFASIRTVKDYSGNDRVTLGQLI</sequence>
<comment type="similarity">
    <text evidence="5">Belongs to the protein N5-glutamine methyltransferase family. PrmC subfamily.</text>
</comment>
<comment type="function">
    <text evidence="5">Methylates the class 1 translation termination release factors RF1/PrfA and RF2/PrfB on the glutamine residue of the universally conserved GGQ motif.</text>
</comment>
<feature type="binding site" evidence="5">
    <location>
        <position position="183"/>
    </location>
    <ligand>
        <name>S-adenosyl-L-methionine</name>
        <dbReference type="ChEBI" id="CHEBI:59789"/>
    </ligand>
</feature>
<name>A0A3D3FXA1_ACIRA</name>
<evidence type="ECO:0000313" key="9">
    <source>
        <dbReference type="Proteomes" id="UP000262257"/>
    </source>
</evidence>
<evidence type="ECO:0000256" key="4">
    <source>
        <dbReference type="ARBA" id="ARBA00048391"/>
    </source>
</evidence>
<dbReference type="FunFam" id="3.40.50.150:FF:000053">
    <property type="entry name" value="Release factor glutamine methyltransferase"/>
    <property type="match status" value="1"/>
</dbReference>